<feature type="domain" description="PEGA" evidence="4">
    <location>
        <begin position="63"/>
        <end position="117"/>
    </location>
</feature>
<feature type="transmembrane region" description="Helical" evidence="3">
    <location>
        <begin position="31"/>
        <end position="53"/>
    </location>
</feature>
<comment type="caution">
    <text evidence="5">The sequence shown here is derived from an EMBL/GenBank/DDBJ whole genome shotgun (WGS) entry which is preliminary data.</text>
</comment>
<keyword evidence="6" id="KW-1185">Reference proteome</keyword>
<dbReference type="Proteomes" id="UP000268094">
    <property type="component" value="Unassembled WGS sequence"/>
</dbReference>
<evidence type="ECO:0000313" key="5">
    <source>
        <dbReference type="EMBL" id="RKG72174.1"/>
    </source>
</evidence>
<dbReference type="Gene3D" id="1.25.40.10">
    <property type="entry name" value="Tetratricopeptide repeat domain"/>
    <property type="match status" value="1"/>
</dbReference>
<dbReference type="InterPro" id="IPR011990">
    <property type="entry name" value="TPR-like_helical_dom_sf"/>
</dbReference>
<dbReference type="InterPro" id="IPR019734">
    <property type="entry name" value="TPR_rpt"/>
</dbReference>
<keyword evidence="1" id="KW-0802">TPR repeat</keyword>
<organism evidence="5 6">
    <name type="scientific">Corallococcus terminator</name>
    <dbReference type="NCBI Taxonomy" id="2316733"/>
    <lineage>
        <taxon>Bacteria</taxon>
        <taxon>Pseudomonadati</taxon>
        <taxon>Myxococcota</taxon>
        <taxon>Myxococcia</taxon>
        <taxon>Myxococcales</taxon>
        <taxon>Cystobacterineae</taxon>
        <taxon>Myxococcaceae</taxon>
        <taxon>Corallococcus</taxon>
    </lineage>
</organism>
<sequence length="269" mass="29431">MHRALDSAYPEERETGEALEPPPAAGARGTWHVRLLGAFAVVALGLFIGWAVFPEVSSPPSRKLQVVTNPPGAQVRWDGASAGMTPTTLEVPEGHVTHRLELLFVGYQPWTTTVSASELPERVQVALERLPPEKPKTVPGRGPQEEAQSAAGGRGKVVSTDKPPAPVPRGMKGFVYYWKDRHPQASASYILGMDHLRGGNATHAQSEFRRCLEMDDASVLCHLQLGRMSARQGQAQEAREHYQRYLDLEPQGDDAAEARKYVAGGRKSR</sequence>
<evidence type="ECO:0000313" key="6">
    <source>
        <dbReference type="Proteomes" id="UP000268094"/>
    </source>
</evidence>
<dbReference type="Pfam" id="PF08308">
    <property type="entry name" value="PEGA"/>
    <property type="match status" value="1"/>
</dbReference>
<dbReference type="SUPFAM" id="SSF48452">
    <property type="entry name" value="TPR-like"/>
    <property type="match status" value="1"/>
</dbReference>
<proteinExistence type="predicted"/>
<dbReference type="EMBL" id="RAVZ01000484">
    <property type="protein sequence ID" value="RKG72174.1"/>
    <property type="molecule type" value="Genomic_DNA"/>
</dbReference>
<gene>
    <name evidence="5" type="ORF">D7V88_38570</name>
</gene>
<keyword evidence="3" id="KW-0812">Transmembrane</keyword>
<accession>A0A3A8HXB5</accession>
<dbReference type="PROSITE" id="PS50005">
    <property type="entry name" value="TPR"/>
    <property type="match status" value="1"/>
</dbReference>
<keyword evidence="3" id="KW-0472">Membrane</keyword>
<evidence type="ECO:0000256" key="2">
    <source>
        <dbReference type="SAM" id="MobiDB-lite"/>
    </source>
</evidence>
<feature type="region of interest" description="Disordered" evidence="2">
    <location>
        <begin position="1"/>
        <end position="24"/>
    </location>
</feature>
<dbReference type="AlphaFoldDB" id="A0A3A8HXB5"/>
<name>A0A3A8HXB5_9BACT</name>
<evidence type="ECO:0000259" key="4">
    <source>
        <dbReference type="Pfam" id="PF08308"/>
    </source>
</evidence>
<keyword evidence="3" id="KW-1133">Transmembrane helix</keyword>
<feature type="region of interest" description="Disordered" evidence="2">
    <location>
        <begin position="131"/>
        <end position="165"/>
    </location>
</feature>
<feature type="repeat" description="TPR" evidence="1">
    <location>
        <begin position="219"/>
        <end position="252"/>
    </location>
</feature>
<evidence type="ECO:0000256" key="3">
    <source>
        <dbReference type="SAM" id="Phobius"/>
    </source>
</evidence>
<evidence type="ECO:0000256" key="1">
    <source>
        <dbReference type="PROSITE-ProRule" id="PRU00339"/>
    </source>
</evidence>
<protein>
    <submittedName>
        <fullName evidence="5">PEGA domain-containing protein</fullName>
    </submittedName>
</protein>
<dbReference type="InterPro" id="IPR013229">
    <property type="entry name" value="PEGA"/>
</dbReference>
<reference evidence="6" key="1">
    <citation type="submission" date="2018-09" db="EMBL/GenBank/DDBJ databases">
        <authorList>
            <person name="Livingstone P.G."/>
            <person name="Whitworth D.E."/>
        </authorList>
    </citation>
    <scope>NUCLEOTIDE SEQUENCE [LARGE SCALE GENOMIC DNA]</scope>
    <source>
        <strain evidence="6">CA054A</strain>
    </source>
</reference>